<reference evidence="1 2" key="1">
    <citation type="submission" date="2019-04" db="EMBL/GenBank/DDBJ databases">
        <title>Chromosome genome assembly for Takifugu flavidus.</title>
        <authorList>
            <person name="Xiao S."/>
        </authorList>
    </citation>
    <scope>NUCLEOTIDE SEQUENCE [LARGE SCALE GENOMIC DNA]</scope>
    <source>
        <strain evidence="1">HTHZ2018</strain>
        <tissue evidence="1">Muscle</tissue>
    </source>
</reference>
<dbReference type="AlphaFoldDB" id="A0A5C6PBF3"/>
<evidence type="ECO:0000313" key="2">
    <source>
        <dbReference type="Proteomes" id="UP000324091"/>
    </source>
</evidence>
<sequence length="140" mass="15942">MADGRNDFLYRFLEQRGCRSLLLKLLLSLSTVLWRGWEGLSMIVRSFNTILSLTTSSKSSEERAPSYLEELVTPYHPNRPLHSQNACLLVVPRVSGLECRAFSYQAPLLWNQLPVQSLLYLSSPFSSLYPADHQQEGLPK</sequence>
<evidence type="ECO:0000313" key="1">
    <source>
        <dbReference type="EMBL" id="TWW76556.1"/>
    </source>
</evidence>
<name>A0A5C6PBF3_9TELE</name>
<proteinExistence type="predicted"/>
<accession>A0A5C6PBF3</accession>
<dbReference type="EMBL" id="RHFK02000005">
    <property type="protein sequence ID" value="TWW76556.1"/>
    <property type="molecule type" value="Genomic_DNA"/>
</dbReference>
<protein>
    <submittedName>
        <fullName evidence="1">Uncharacterized protein</fullName>
    </submittedName>
</protein>
<keyword evidence="2" id="KW-1185">Reference proteome</keyword>
<comment type="caution">
    <text evidence="1">The sequence shown here is derived from an EMBL/GenBank/DDBJ whole genome shotgun (WGS) entry which is preliminary data.</text>
</comment>
<dbReference type="Proteomes" id="UP000324091">
    <property type="component" value="Chromosome 13"/>
</dbReference>
<organism evidence="1 2">
    <name type="scientific">Takifugu flavidus</name>
    <name type="common">sansaifugu</name>
    <dbReference type="NCBI Taxonomy" id="433684"/>
    <lineage>
        <taxon>Eukaryota</taxon>
        <taxon>Metazoa</taxon>
        <taxon>Chordata</taxon>
        <taxon>Craniata</taxon>
        <taxon>Vertebrata</taxon>
        <taxon>Euteleostomi</taxon>
        <taxon>Actinopterygii</taxon>
        <taxon>Neopterygii</taxon>
        <taxon>Teleostei</taxon>
        <taxon>Neoteleostei</taxon>
        <taxon>Acanthomorphata</taxon>
        <taxon>Eupercaria</taxon>
        <taxon>Tetraodontiformes</taxon>
        <taxon>Tetradontoidea</taxon>
        <taxon>Tetraodontidae</taxon>
        <taxon>Takifugu</taxon>
    </lineage>
</organism>
<gene>
    <name evidence="1" type="ORF">D4764_13G0012180</name>
</gene>